<keyword evidence="2" id="KW-1185">Reference proteome</keyword>
<sequence length="100" mass="11716">MWNLPKVQNSGCHRLRRFYVIDALTAVRRIPDICSLDDPVRTPGENWARCGCSMPCSGEVRGERRHRREGSDWKKPEMWCIRNLERGGGEEEEEEEEEVQ</sequence>
<protein>
    <submittedName>
        <fullName evidence="1">Uncharacterized protein</fullName>
    </submittedName>
</protein>
<accession>A0AAV4C9V7</accession>
<comment type="caution">
    <text evidence="1">The sequence shown here is derived from an EMBL/GenBank/DDBJ whole genome shotgun (WGS) entry which is preliminary data.</text>
</comment>
<dbReference type="Proteomes" id="UP000735302">
    <property type="component" value="Unassembled WGS sequence"/>
</dbReference>
<proteinExistence type="predicted"/>
<dbReference type="AlphaFoldDB" id="A0AAV4C9V7"/>
<evidence type="ECO:0000313" key="1">
    <source>
        <dbReference type="EMBL" id="GFO29496.1"/>
    </source>
</evidence>
<gene>
    <name evidence="1" type="ORF">PoB_005600100</name>
</gene>
<organism evidence="1 2">
    <name type="scientific">Plakobranchus ocellatus</name>
    <dbReference type="NCBI Taxonomy" id="259542"/>
    <lineage>
        <taxon>Eukaryota</taxon>
        <taxon>Metazoa</taxon>
        <taxon>Spiralia</taxon>
        <taxon>Lophotrochozoa</taxon>
        <taxon>Mollusca</taxon>
        <taxon>Gastropoda</taxon>
        <taxon>Heterobranchia</taxon>
        <taxon>Euthyneura</taxon>
        <taxon>Panpulmonata</taxon>
        <taxon>Sacoglossa</taxon>
        <taxon>Placobranchoidea</taxon>
        <taxon>Plakobranchidae</taxon>
        <taxon>Plakobranchus</taxon>
    </lineage>
</organism>
<name>A0AAV4C9V7_9GAST</name>
<evidence type="ECO:0000313" key="2">
    <source>
        <dbReference type="Proteomes" id="UP000735302"/>
    </source>
</evidence>
<dbReference type="EMBL" id="BLXT01006160">
    <property type="protein sequence ID" value="GFO29496.1"/>
    <property type="molecule type" value="Genomic_DNA"/>
</dbReference>
<reference evidence="1 2" key="1">
    <citation type="journal article" date="2021" name="Elife">
        <title>Chloroplast acquisition without the gene transfer in kleptoplastic sea slugs, Plakobranchus ocellatus.</title>
        <authorList>
            <person name="Maeda T."/>
            <person name="Takahashi S."/>
            <person name="Yoshida T."/>
            <person name="Shimamura S."/>
            <person name="Takaki Y."/>
            <person name="Nagai Y."/>
            <person name="Toyoda A."/>
            <person name="Suzuki Y."/>
            <person name="Arimoto A."/>
            <person name="Ishii H."/>
            <person name="Satoh N."/>
            <person name="Nishiyama T."/>
            <person name="Hasebe M."/>
            <person name="Maruyama T."/>
            <person name="Minagawa J."/>
            <person name="Obokata J."/>
            <person name="Shigenobu S."/>
        </authorList>
    </citation>
    <scope>NUCLEOTIDE SEQUENCE [LARGE SCALE GENOMIC DNA]</scope>
</reference>